<comment type="caution">
    <text evidence="2">The sequence shown here is derived from an EMBL/GenBank/DDBJ whole genome shotgun (WGS) entry which is preliminary data.</text>
</comment>
<organism evidence="2 3">
    <name type="scientific">Phytophthora palmivora</name>
    <dbReference type="NCBI Taxonomy" id="4796"/>
    <lineage>
        <taxon>Eukaryota</taxon>
        <taxon>Sar</taxon>
        <taxon>Stramenopiles</taxon>
        <taxon>Oomycota</taxon>
        <taxon>Peronosporomycetes</taxon>
        <taxon>Peronosporales</taxon>
        <taxon>Peronosporaceae</taxon>
        <taxon>Phytophthora</taxon>
    </lineage>
</organism>
<keyword evidence="1" id="KW-0175">Coiled coil</keyword>
<evidence type="ECO:0000313" key="3">
    <source>
        <dbReference type="Proteomes" id="UP000237271"/>
    </source>
</evidence>
<dbReference type="Proteomes" id="UP000237271">
    <property type="component" value="Unassembled WGS sequence"/>
</dbReference>
<evidence type="ECO:0000256" key="1">
    <source>
        <dbReference type="SAM" id="Coils"/>
    </source>
</evidence>
<evidence type="ECO:0000313" key="2">
    <source>
        <dbReference type="EMBL" id="POM59118.1"/>
    </source>
</evidence>
<feature type="coiled-coil region" evidence="1">
    <location>
        <begin position="63"/>
        <end position="90"/>
    </location>
</feature>
<reference evidence="2 3" key="1">
    <citation type="journal article" date="2017" name="Genome Biol. Evol.">
        <title>Phytophthora megakarya and P. palmivora, closely related causal agents of cacao black pod rot, underwent increases in genome sizes and gene numbers by different mechanisms.</title>
        <authorList>
            <person name="Ali S.S."/>
            <person name="Shao J."/>
            <person name="Lary D.J."/>
            <person name="Kronmiller B."/>
            <person name="Shen D."/>
            <person name="Strem M.D."/>
            <person name="Amoako-Attah I."/>
            <person name="Akrofi A.Y."/>
            <person name="Begoude B.A."/>
            <person name="Ten Hoopen G.M."/>
            <person name="Coulibaly K."/>
            <person name="Kebe B.I."/>
            <person name="Melnick R.L."/>
            <person name="Guiltinan M.J."/>
            <person name="Tyler B.M."/>
            <person name="Meinhardt L.W."/>
            <person name="Bailey B.A."/>
        </authorList>
    </citation>
    <scope>NUCLEOTIDE SEQUENCE [LARGE SCALE GENOMIC DNA]</scope>
    <source>
        <strain evidence="3">sbr112.9</strain>
    </source>
</reference>
<dbReference type="EMBL" id="NCKW01020069">
    <property type="protein sequence ID" value="POM59118.1"/>
    <property type="molecule type" value="Genomic_DNA"/>
</dbReference>
<sequence length="274" mass="30512">MDSATSTRLAWRTTPDLCLNDESLVDIITGLRAQVSALEKNELLNGAALPPWLIKALAEVASNVDAVVECQALRDQVASLQKEMLDLRHEMLLNSSSAASTPSRSKELSDTFAVIGETSTLMQQAGEAMMTVSNGVSAQYVESVVKPLWDFVHRQTNDFSTLKQAFQEAKDTVARLQSEIKRRDAVVKARNEKHEGVVQSQVDKLNENLRSCVTRNDLINAEQRIGQQMKIDRQRMLDEVDARSNKILEDMLTKVAQKRLSWTTAGNKKTLKNG</sequence>
<gene>
    <name evidence="2" type="ORF">PHPALM_36143</name>
</gene>
<name>A0A2P4X0N5_9STRA</name>
<keyword evidence="3" id="KW-1185">Reference proteome</keyword>
<protein>
    <submittedName>
        <fullName evidence="2">Uncharacterized protein</fullName>
    </submittedName>
</protein>
<proteinExistence type="predicted"/>
<accession>A0A2P4X0N5</accession>
<dbReference type="AlphaFoldDB" id="A0A2P4X0N5"/>